<sequence length="125" mass="13942">MSQWLCLLATLSLLAGCATGKPSLSVTPGQSVVFSDDALAQALEVKRRACADAKAVQQTCLTLINRSQHSQWMRYRFYWYDKQGLQIEASPSEWQRISLPAKASKRINTPVPTASATQYRMVIVH</sequence>
<evidence type="ECO:0000313" key="2">
    <source>
        <dbReference type="EMBL" id="WBA07652.1"/>
    </source>
</evidence>
<dbReference type="AlphaFoldDB" id="A0AA47LQZ2"/>
<protein>
    <submittedName>
        <fullName evidence="2">YcfL family protein</fullName>
    </submittedName>
</protein>
<name>A0AA47LQZ2_9GAMM</name>
<dbReference type="InterPro" id="IPR038483">
    <property type="entry name" value="YcfL-like_sf"/>
</dbReference>
<dbReference type="CDD" id="cd09030">
    <property type="entry name" value="DUF1425"/>
    <property type="match status" value="1"/>
</dbReference>
<accession>A0AA47LQZ2</accession>
<evidence type="ECO:0000256" key="1">
    <source>
        <dbReference type="SAM" id="SignalP"/>
    </source>
</evidence>
<organism evidence="2 3">
    <name type="scientific">Salinivibrio kushneri</name>
    <dbReference type="NCBI Taxonomy" id="1908198"/>
    <lineage>
        <taxon>Bacteria</taxon>
        <taxon>Pseudomonadati</taxon>
        <taxon>Pseudomonadota</taxon>
        <taxon>Gammaproteobacteria</taxon>
        <taxon>Vibrionales</taxon>
        <taxon>Vibrionaceae</taxon>
        <taxon>Salinivibrio</taxon>
    </lineage>
</organism>
<reference evidence="2" key="1">
    <citation type="submission" date="2022-09" db="EMBL/GenBank/DDBJ databases">
        <authorList>
            <person name="Li Z.-J."/>
        </authorList>
    </citation>
    <scope>NUCLEOTIDE SEQUENCE</scope>
    <source>
        <strain evidence="2">TGB11</strain>
    </source>
</reference>
<feature type="chain" id="PRO_5041259534" evidence="1">
    <location>
        <begin position="21"/>
        <end position="125"/>
    </location>
</feature>
<proteinExistence type="predicted"/>
<dbReference type="Proteomes" id="UP001164748">
    <property type="component" value="Chromosome"/>
</dbReference>
<dbReference type="EMBL" id="CP114588">
    <property type="protein sequence ID" value="WBA07652.1"/>
    <property type="molecule type" value="Genomic_DNA"/>
</dbReference>
<dbReference type="Pfam" id="PF07233">
    <property type="entry name" value="DUF1425"/>
    <property type="match status" value="1"/>
</dbReference>
<keyword evidence="1" id="KW-0732">Signal</keyword>
<dbReference type="Gene3D" id="2.60.40.3230">
    <property type="match status" value="1"/>
</dbReference>
<dbReference type="RefSeq" id="WP_269578283.1">
    <property type="nucleotide sequence ID" value="NZ_CP114588.1"/>
</dbReference>
<dbReference type="InterPro" id="IPR010824">
    <property type="entry name" value="DUF1425"/>
</dbReference>
<gene>
    <name evidence="2" type="ORF">N8M53_07175</name>
</gene>
<feature type="signal peptide" evidence="1">
    <location>
        <begin position="1"/>
        <end position="20"/>
    </location>
</feature>
<evidence type="ECO:0000313" key="3">
    <source>
        <dbReference type="Proteomes" id="UP001164748"/>
    </source>
</evidence>